<feature type="repeat" description="ANK" evidence="3">
    <location>
        <begin position="443"/>
        <end position="475"/>
    </location>
</feature>
<evidence type="ECO:0000256" key="4">
    <source>
        <dbReference type="SAM" id="MobiDB-lite"/>
    </source>
</evidence>
<evidence type="ECO:0000313" key="6">
    <source>
        <dbReference type="EMBL" id="KAF6028325.1"/>
    </source>
</evidence>
<dbReference type="InterPro" id="IPR000210">
    <property type="entry name" value="BTB/POZ_dom"/>
</dbReference>
<dbReference type="OrthoDB" id="2316821at2759"/>
<feature type="repeat" description="ANK" evidence="3">
    <location>
        <begin position="404"/>
        <end position="433"/>
    </location>
</feature>
<dbReference type="Proteomes" id="UP000593567">
    <property type="component" value="Unassembled WGS sequence"/>
</dbReference>
<dbReference type="InterPro" id="IPR002110">
    <property type="entry name" value="Ankyrin_rpt"/>
</dbReference>
<keyword evidence="1" id="KW-0677">Repeat</keyword>
<feature type="repeat" description="ANK" evidence="3">
    <location>
        <begin position="480"/>
        <end position="512"/>
    </location>
</feature>
<dbReference type="AlphaFoldDB" id="A0A7J7JQV5"/>
<dbReference type="SUPFAM" id="SSF54695">
    <property type="entry name" value="POZ domain"/>
    <property type="match status" value="1"/>
</dbReference>
<dbReference type="SMART" id="SM00225">
    <property type="entry name" value="BTB"/>
    <property type="match status" value="1"/>
</dbReference>
<keyword evidence="7" id="KW-1185">Reference proteome</keyword>
<dbReference type="Pfam" id="PF12796">
    <property type="entry name" value="Ank_2"/>
    <property type="match status" value="1"/>
</dbReference>
<dbReference type="InterPro" id="IPR036770">
    <property type="entry name" value="Ankyrin_rpt-contain_sf"/>
</dbReference>
<dbReference type="EMBL" id="VXIV02001963">
    <property type="protein sequence ID" value="KAF6028325.1"/>
    <property type="molecule type" value="Genomic_DNA"/>
</dbReference>
<proteinExistence type="predicted"/>
<protein>
    <recommendedName>
        <fullName evidence="5">BTB domain-containing protein</fullName>
    </recommendedName>
</protein>
<dbReference type="InterPro" id="IPR052089">
    <property type="entry name" value="Ankyrin-BTB/POZ_domain"/>
</dbReference>
<evidence type="ECO:0000256" key="1">
    <source>
        <dbReference type="ARBA" id="ARBA00022737"/>
    </source>
</evidence>
<dbReference type="PROSITE" id="PS50097">
    <property type="entry name" value="BTB"/>
    <property type="match status" value="1"/>
</dbReference>
<feature type="domain" description="BTB" evidence="5">
    <location>
        <begin position="749"/>
        <end position="809"/>
    </location>
</feature>
<dbReference type="SUPFAM" id="SSF48403">
    <property type="entry name" value="Ankyrin repeat"/>
    <property type="match status" value="1"/>
</dbReference>
<reference evidence="6" key="1">
    <citation type="submission" date="2020-06" db="EMBL/GenBank/DDBJ databases">
        <title>Draft genome of Bugula neritina, a colonial animal packing powerful symbionts and potential medicines.</title>
        <authorList>
            <person name="Rayko M."/>
        </authorList>
    </citation>
    <scope>NUCLEOTIDE SEQUENCE [LARGE SCALE GENOMIC DNA]</scope>
    <source>
        <strain evidence="6">Kwan_BN1</strain>
    </source>
</reference>
<keyword evidence="2 3" id="KW-0040">ANK repeat</keyword>
<comment type="caution">
    <text evidence="6">The sequence shown here is derived from an EMBL/GenBank/DDBJ whole genome shotgun (WGS) entry which is preliminary data.</text>
</comment>
<dbReference type="InterPro" id="IPR009072">
    <property type="entry name" value="Histone-fold"/>
</dbReference>
<evidence type="ECO:0000256" key="2">
    <source>
        <dbReference type="ARBA" id="ARBA00023043"/>
    </source>
</evidence>
<dbReference type="Gene3D" id="1.25.40.20">
    <property type="entry name" value="Ankyrin repeat-containing domain"/>
    <property type="match status" value="1"/>
</dbReference>
<dbReference type="Gene3D" id="1.10.20.10">
    <property type="entry name" value="Histone, subunit A"/>
    <property type="match status" value="1"/>
</dbReference>
<dbReference type="InterPro" id="IPR011333">
    <property type="entry name" value="SKP1/BTB/POZ_sf"/>
</dbReference>
<evidence type="ECO:0000313" key="7">
    <source>
        <dbReference type="Proteomes" id="UP000593567"/>
    </source>
</evidence>
<dbReference type="SMART" id="SM00248">
    <property type="entry name" value="ANK"/>
    <property type="match status" value="5"/>
</dbReference>
<accession>A0A7J7JQV5</accession>
<dbReference type="Pfam" id="PF26281">
    <property type="entry name" value="Histone_ABTB"/>
    <property type="match status" value="1"/>
</dbReference>
<dbReference type="GO" id="GO:0046982">
    <property type="term" value="F:protein heterodimerization activity"/>
    <property type="evidence" value="ECO:0007669"/>
    <property type="project" value="InterPro"/>
</dbReference>
<dbReference type="SUPFAM" id="SSF47113">
    <property type="entry name" value="Histone-fold"/>
    <property type="match status" value="1"/>
</dbReference>
<organism evidence="6 7">
    <name type="scientific">Bugula neritina</name>
    <name type="common">Brown bryozoan</name>
    <name type="synonym">Sertularia neritina</name>
    <dbReference type="NCBI Taxonomy" id="10212"/>
    <lineage>
        <taxon>Eukaryota</taxon>
        <taxon>Metazoa</taxon>
        <taxon>Spiralia</taxon>
        <taxon>Lophotrochozoa</taxon>
        <taxon>Bryozoa</taxon>
        <taxon>Gymnolaemata</taxon>
        <taxon>Cheilostomatida</taxon>
        <taxon>Flustrina</taxon>
        <taxon>Buguloidea</taxon>
        <taxon>Bugulidae</taxon>
        <taxon>Bugula</taxon>
    </lineage>
</organism>
<dbReference type="PROSITE" id="PS50297">
    <property type="entry name" value="ANK_REP_REGION"/>
    <property type="match status" value="3"/>
</dbReference>
<gene>
    <name evidence="6" type="ORF">EB796_013376</name>
</gene>
<dbReference type="PANTHER" id="PTHR46071:SF2">
    <property type="entry name" value="ANKYRIN REPEAT AND BTB_POZ DOMAIN-CONTAINING PROTEIN 2-LIKE PROTEIN"/>
    <property type="match status" value="1"/>
</dbReference>
<dbReference type="PANTHER" id="PTHR46071">
    <property type="entry name" value="ANKYRIN REPEAT AND BTB/POZ DOMAIN-CONTAINING"/>
    <property type="match status" value="1"/>
</dbReference>
<evidence type="ECO:0000259" key="5">
    <source>
        <dbReference type="PROSITE" id="PS50097"/>
    </source>
</evidence>
<feature type="region of interest" description="Disordered" evidence="4">
    <location>
        <begin position="1"/>
        <end position="37"/>
    </location>
</feature>
<dbReference type="InterPro" id="IPR059008">
    <property type="entry name" value="ABTB2/3_histone"/>
</dbReference>
<dbReference type="PROSITE" id="PS50088">
    <property type="entry name" value="ANK_REPEAT"/>
    <property type="match status" value="3"/>
</dbReference>
<dbReference type="Pfam" id="PF00651">
    <property type="entry name" value="BTB"/>
    <property type="match status" value="1"/>
</dbReference>
<dbReference type="Gene3D" id="3.30.710.10">
    <property type="entry name" value="Potassium Channel Kv1.1, Chain A"/>
    <property type="match status" value="1"/>
</dbReference>
<feature type="compositionally biased region" description="Low complexity" evidence="4">
    <location>
        <begin position="11"/>
        <end position="37"/>
    </location>
</feature>
<name>A0A7J7JQV5_BUGNE</name>
<sequence>MPSSGGHDYSTQESSRSGSSTSSVTSSHLDTLSTSSQDSMLPELTQVPWTESDILSTLQKGEFKELCGNISIECLQRLSYLLQRPLIRIAREALRLTCKIVLSPHLYSETSKLASQNTLLYSMSTQNTKLSKNSLCSLSLSVGKHHRWLLEALPVGYVHELAAIYLSSVMETLIEQTARLAFSTNVKEMLESGIFKSPHLHSIYHPSNHLISYNYADTSPVHMQVPSKQKQIERGFMTPSCVSSIPELTDIVSQAMHYWCPKIIKSSQLKWTSSAITTLYYFIKCSQPGCCESRCSSISLTNDRPYSSLPPVIEWVRIAIAFAEHRNDQVIDCDDVKQTARVLLLNADCTARPTSSYPATYESLSAAEAQKKFALSLLASGIPELQKHASKLLTKSDIDCINRQGMTPLMNACNRGEDATALALLRLGASVDICVPSTHRLNAGWTALCFAVSQGHLSMTKMLLEYGCSVDGSATQCGNCSETPLQLACASGQMQIVNLLLKYGADPYQQTLLLPGVEIKNSFNSFTLAASHGHREVLRRLFAETLKLKSSEKLTLAEMLNETASDASSRTPLKCNQQSNTEEENDYMVIENDYFTIEDVYSVGQFSQLKERLSSSCISTLQESLYHAAENGYLDMALEIHGAGLPWTIYTWYMTLSAAHITHRKPIAQSLLKEFNTINLVDNMKLFTECCLPLMFDIFRESKNEMSSRQLAAIFSLLYGPQPLPLLKDVRSHPSLIIDSSYVNSPEHADVCFLVENETFYAHKIVLSSASSTFKNMFANFKNVSMPKIEIRDMDYQVFEGVMRYVYEGYDCTQLTKQTDVKRNKTFTWCCSLLSNRWPKKKM</sequence>
<evidence type="ECO:0000256" key="3">
    <source>
        <dbReference type="PROSITE-ProRule" id="PRU00023"/>
    </source>
</evidence>